<dbReference type="Pfam" id="PF21089">
    <property type="entry name" value="PKS_DH_N"/>
    <property type="match status" value="3"/>
</dbReference>
<dbReference type="InterPro" id="IPR054514">
    <property type="entry name" value="RhiE-like_linker"/>
</dbReference>
<keyword evidence="6" id="KW-0808">Transferase</keyword>
<keyword evidence="5" id="KW-0597">Phosphoprotein</keyword>
<dbReference type="InterPro" id="IPR049552">
    <property type="entry name" value="PKS_DH_N"/>
</dbReference>
<organism evidence="12 13">
    <name type="scientific">Chitinophaga nivalis</name>
    <dbReference type="NCBI Taxonomy" id="2991709"/>
    <lineage>
        <taxon>Bacteria</taxon>
        <taxon>Pseudomonadati</taxon>
        <taxon>Bacteroidota</taxon>
        <taxon>Chitinophagia</taxon>
        <taxon>Chitinophagales</taxon>
        <taxon>Chitinophagaceae</taxon>
        <taxon>Chitinophaga</taxon>
    </lineage>
</organism>
<evidence type="ECO:0000259" key="10">
    <source>
        <dbReference type="PROSITE" id="PS52004"/>
    </source>
</evidence>
<dbReference type="Pfam" id="PF00550">
    <property type="entry name" value="PP-binding"/>
    <property type="match status" value="3"/>
</dbReference>
<comment type="subcellular location">
    <subcellularLocation>
        <location evidence="1">Cytoplasm</location>
    </subcellularLocation>
</comment>
<feature type="domain" description="Ketosynthase family 3 (KS3)" evidence="10">
    <location>
        <begin position="17"/>
        <end position="450"/>
    </location>
</feature>
<reference evidence="12 13" key="1">
    <citation type="submission" date="2022-10" db="EMBL/GenBank/DDBJ databases">
        <title>Chitinophaga nivalis PC15 sp. nov., isolated from Pyeongchang county, South Korea.</title>
        <authorList>
            <person name="Trinh H.N."/>
        </authorList>
    </citation>
    <scope>NUCLEOTIDE SEQUENCE [LARGE SCALE GENOMIC DNA]</scope>
    <source>
        <strain evidence="12 13">PC14</strain>
    </source>
</reference>
<evidence type="ECO:0000256" key="8">
    <source>
        <dbReference type="PROSITE-ProRule" id="PRU01363"/>
    </source>
</evidence>
<dbReference type="SMART" id="SM00823">
    <property type="entry name" value="PKS_PP"/>
    <property type="match status" value="3"/>
</dbReference>
<dbReference type="InterPro" id="IPR013968">
    <property type="entry name" value="PKS_KR"/>
</dbReference>
<feature type="region of interest" description="N-terminal hotdog fold" evidence="8">
    <location>
        <begin position="3124"/>
        <end position="3246"/>
    </location>
</feature>
<dbReference type="InterPro" id="IPR014031">
    <property type="entry name" value="Ketoacyl_synth_C"/>
</dbReference>
<dbReference type="PROSITE" id="PS52019">
    <property type="entry name" value="PKS_MFAS_DH"/>
    <property type="match status" value="3"/>
</dbReference>
<dbReference type="InterPro" id="IPR020841">
    <property type="entry name" value="PKS_Beta-ketoAc_synthase_dom"/>
</dbReference>
<dbReference type="Proteomes" id="UP001207742">
    <property type="component" value="Unassembled WGS sequence"/>
</dbReference>
<dbReference type="InterPro" id="IPR036291">
    <property type="entry name" value="NAD(P)-bd_dom_sf"/>
</dbReference>
<dbReference type="InterPro" id="IPR049900">
    <property type="entry name" value="PKS_mFAS_DH"/>
</dbReference>
<dbReference type="Gene3D" id="3.40.47.10">
    <property type="match status" value="4"/>
</dbReference>
<dbReference type="Pfam" id="PF22336">
    <property type="entry name" value="RhiE-like_linker"/>
    <property type="match status" value="3"/>
</dbReference>
<feature type="domain" description="PKS/mFAS DH" evidence="11">
    <location>
        <begin position="3124"/>
        <end position="3409"/>
    </location>
</feature>
<dbReference type="PROSITE" id="PS50075">
    <property type="entry name" value="CARRIER"/>
    <property type="match status" value="3"/>
</dbReference>
<evidence type="ECO:0000256" key="5">
    <source>
        <dbReference type="ARBA" id="ARBA00022553"/>
    </source>
</evidence>
<dbReference type="SMART" id="SM00822">
    <property type="entry name" value="PKS_KR"/>
    <property type="match status" value="1"/>
</dbReference>
<feature type="domain" description="PKS/mFAS DH" evidence="11">
    <location>
        <begin position="1675"/>
        <end position="1959"/>
    </location>
</feature>
<keyword evidence="13" id="KW-1185">Reference proteome</keyword>
<feature type="domain" description="Ketosynthase family 3 (KS3)" evidence="10">
    <location>
        <begin position="1064"/>
        <end position="1491"/>
    </location>
</feature>
<protein>
    <submittedName>
        <fullName evidence="12">SDR family NAD(P)-dependent oxidoreductase</fullName>
    </submittedName>
</protein>
<dbReference type="RefSeq" id="WP_264731562.1">
    <property type="nucleotide sequence ID" value="NZ_JAPDNR010000001.1"/>
</dbReference>
<dbReference type="InterPro" id="IPR050091">
    <property type="entry name" value="PKS_NRPS_Biosynth_Enz"/>
</dbReference>
<feature type="domain" description="Ketosynthase family 3 (KS3)" evidence="10">
    <location>
        <begin position="2514"/>
        <end position="2936"/>
    </location>
</feature>
<dbReference type="Pfam" id="PF14765">
    <property type="entry name" value="PS-DH"/>
    <property type="match status" value="3"/>
</dbReference>
<dbReference type="InterPro" id="IPR009081">
    <property type="entry name" value="PP-bd_ACP"/>
</dbReference>
<dbReference type="InterPro" id="IPR016039">
    <property type="entry name" value="Thiolase-like"/>
</dbReference>
<dbReference type="InterPro" id="IPR036736">
    <property type="entry name" value="ACP-like_sf"/>
</dbReference>
<comment type="caution">
    <text evidence="8">Lacks conserved residue(s) required for the propagation of feature annotation.</text>
</comment>
<dbReference type="CDD" id="cd08953">
    <property type="entry name" value="KR_2_SDR_x"/>
    <property type="match status" value="1"/>
</dbReference>
<dbReference type="Pfam" id="PF02801">
    <property type="entry name" value="Ketoacyl-synt_C"/>
    <property type="match status" value="4"/>
</dbReference>
<dbReference type="SMART" id="SM00826">
    <property type="entry name" value="PKS_DH"/>
    <property type="match status" value="2"/>
</dbReference>
<dbReference type="InterPro" id="IPR057326">
    <property type="entry name" value="KR_dom"/>
</dbReference>
<feature type="region of interest" description="C-terminal hotdog fold" evidence="8">
    <location>
        <begin position="3260"/>
        <end position="3409"/>
    </location>
</feature>
<dbReference type="InterPro" id="IPR020806">
    <property type="entry name" value="PKS_PP-bd"/>
</dbReference>
<feature type="active site" description="Proton acceptor; for dehydratase activity" evidence="8">
    <location>
        <position position="1704"/>
    </location>
</feature>
<proteinExistence type="predicted"/>
<evidence type="ECO:0000259" key="9">
    <source>
        <dbReference type="PROSITE" id="PS50075"/>
    </source>
</evidence>
<evidence type="ECO:0000313" key="13">
    <source>
        <dbReference type="Proteomes" id="UP001207742"/>
    </source>
</evidence>
<evidence type="ECO:0000256" key="6">
    <source>
        <dbReference type="ARBA" id="ARBA00022679"/>
    </source>
</evidence>
<dbReference type="PROSITE" id="PS52004">
    <property type="entry name" value="KS3_2"/>
    <property type="match status" value="4"/>
</dbReference>
<dbReference type="SUPFAM" id="SSF51735">
    <property type="entry name" value="NAD(P)-binding Rossmann-fold domains"/>
    <property type="match status" value="1"/>
</dbReference>
<sequence length="4196" mass="458470">MAVTSTNNKEQAIAARSRDIAVIGMSCRFPGATDYRQYWENIVNGTCHTGEIPTDRWKGDEPVFQDMDERDSEACKWGGVITDVTAFDAAFFNISAEEAKRMDPQQRIMLELTWSCLEDAGIPPCDLSGSNTGVYLGVFNVDYKELLEGTMHTSIVAYHGTGAAATIIPNRISYYYNWNGPSVAIDTACSGSLQAIHLAIQALLLGECEMAFAGGVNLILTPAKHIAFAKAGMLSPSGTIRTFDEEADGYVRSEGAGLLLLKPLDKALADGNTIYGVIKGSAVNHGGKSFTITYPNKEAQATVIRTAMEHAGITPETISYVEAHGTGTPKGDPIEIAGLMAAFTTAGHKAPVASCGLGSVKANIGHAEAAAGVAGVIKVLLSMKEGLLPAQVNFSKQNPRIDIADSPFYIVTQSQKWPAASLHTTDYHPRRAGVSSFGFGGTNAHVIIEESPLVSPAEKRLCPVYLIGLSAKNKAALHRKAGDLLAWLDKEDTRICLHDMSVTCLLGREHFRVRHAFVVPDTATLKEELRQYLLSDINAANKIESEQAQAAWQDESGNMLLEALSGDVMINRDEYTRKLKLLAELYIAGTPVDWKRLFPGTEKIRIPLPTYPFAKEKYWIDAREVIPVKDNQPACLHPLLQVNISTLYQQRFRSIFSGEEFFFQDNVIDNHRILPGGAYLEMARAAMAIGMELPAGAAGMFELTQVVWPEPLIVTGKEQATYIALEDTGGHLRFSVYTLDDRAEKHLHGQGACRWQENEVLATWDIPQLQSRCTAGYYSGAACYDIFNRMGSHYGPAHRGIKACWRGEDEVLAALAVPVTADHADYILHPGLLDSAVQTCLLLLNDHTIADHLLIPFSLDKIKFYNTALTGPAYWSIVRFVADSSAVAAMPRLDIDICDEQGKVVVSLCGLGLRATTEGMAALPNQEKSNTLFPAEKSTKSLQQPIPEEDEDVLQLHIQQVLIAQVARQLELTPDQLDGNSQLSEYGFDSIQLTRFYNYLNSTYHLSLLPTLYFEYPTLAALAGYLQEHHGASFARQPVSGRREEKPAESVRPGLLPLPAAHAQVGIAVIGISGRFPQAEGIHAFWENLLAERDCISEVPADRWDWRAAGTLRWGGFMEDIGAFDPLFFNIAPHEATYMDPQQRLIMEYVWKVIEDGGYSARQVSGSSMGIFIGTSCTEYGELITLSNMPTEPFSATGRISSVGPNRMSYVLNLHGPSEPIETACSSSLVAIHRAVTYIREGGSEMAIAGGINTLMCPGSFVSFGKAGMLSESGRCKTFAATADGYVRGEGVGMLLLKRLDAAERDGDHIYGIIRGSGENHGGHASSFTAPNTKSQAALLQQVYENAGIAPWTVSYIEAHGTGTPLGDPVEVNALQAAFSALQAQHDYKEVPAGYCGLGSVKSNIGHLELAAGVVGVIKVLLQMQHQVLVKSLHSETLNPYLNLNGSPFYVVQETRHWSTLYDEEGNRLPRRAGVSSFGVGGVNAHVILEEYNAPFKAPADVPATPVLLVLSARNKERLTEMAAGLHKALAAGRYTNKDLPSIAYTLQTGREAMKERLACCVTDIPELLNSLETFIHKRPETTHTLYQGEVNIHKESATVWADEDGEQEGWSWIAKGAYDRLLLAWVAGYPINWQLLYHTGNPGRISLPTYPFAKENYWINVADEIGKKTVSHLHPLLQSNTSTLQQQRFSSTFNGTEFFLRDHVLNGKKVLPGMAYLEMARMAVVLAQEAPGEVIELKQEIWFQPLIVAEKPVEVHISLYEQQGDIQYDIYTRNETGEEQLHSQGAAHLHGLMALPVGDIAAMRSRCDKTYLSGEECYRMYDRLGLHYGTEHRCITGLWQGKGEALVQLTLSASADRTGYTLHPGLVDSAVQGVMALFINDSVEAVDRLLIPFSLDQALIAPAAITGNTYWGLIRFSAGSNRDAALPRLDIDVCDENGQMLVRLCGLGVRAAGGSPAPAVKPAATLPDTGVFLYIPVLAEEKGAPPQKPREERIVILCELPDALPEAIIKESGNIRHIVLQATGAVAERYYTYSQQLYSLLQELLRSLPPGGILLQLVTAGGAASEVFQGLNGLLHTACKECLQLRNQQCHIAGEVTATQLIAWLQADAATVDKEIRYQDGLRYTESWRLWKEDTTIPLPWKSSGVYVITGGNGGLGRLFGAEILQQAPGARVILIGRREQPDMETPGTIYKSCDITAAAAVDTLFDWIDQTYGQVDGIIHAAGVLNDCLIIRKDVAEINRVLAPKVNGLLHLDARSAVYNLDFFVCFSSIAGAVGNMGQGDYAVANSFMDHYAAYRNELVMAGVRSGHTLSVNWPLWADGGMQVDTVTERLMLQTMGLVPLLAADGIHCFYQALHTRCARVLVLCGIQTKMEQLVSTVMPDNTDVRQSLTGGTAEEHIRRLLLLRLSKQLGIPEGQLDEDSSLGEYGLDSIQLTHFFNELNSVYQLTLTPALFFEYHTIAALSAYLGDTYGHHFISQAAVGETPAIKDAFAVAPDISLSRRRRQPVQVVTALPDIAIIGMSGRFPQAADIAAFWENLVAERDCISEVPADRWNWRTAETMQWGGFIEDVYAFDPLFFNISPHEAQYMDPQQRLLMEYVWQVIEDGGYSAGQLSDSPTGLFVGTSSNEYMQLLLINSPTVDGIGITGLAPSLGPGRMSYFLNLHGPSEPVETACSSSLVAIHRAVEYIRQGHGEMAIAGGVNTLISPIASQVFASAGILCRDGHCKTFAAGADGYVRGEGVGMLLLKRLDAAERDRDHIYGVIRGTAENHGGAASSLTAPNGASQTALLQKVYAQAGVAPATIGYMEAHGTGTALGDPVEVNALKAVFGDNLSAGQAPVCGLGSVKSNIGHLELAAGVAGVIKVLLQLQHKTLVKSLHSEVLNPYLQLDNTPFYVLQKTRAWDTIRDEAGNALPRRAGVSSFGLGGVNAHVILEEYIPPADTVQEMFTGPVLIVLSARNRNRLEAIASRLYQLLETGRYSEKELVSIAYTLQVGREAMEERAAFIAGNIPEVISGLKALTHTAPDTPTMIYRGQIKANKDMLHLLAQDEDMRKAMQTWMEKRKYNKLLELWVKGYQVDWALLYGAGKPYRISLPVYPFVRDVYRTDMSVGGVLPTARALSRLHPLLHTNISSLYQQCFSSVFSGKEAVMHHYSINGQPLLPAMAYLEMVRAALLIATERSATQPVNLELTNIIWPELLTIQEKPVALQLSLQERGGSIQYEVHAAVATAVPVYCRGMGHMREQLAWPVHDMTAWQSEMTDDLSGDACYEWYRQAGLSVEAHRRCITGIWKGTAGVLVQLSVPASTGQDGYKWHPLLLESAWQGSMVLYRNTGTEQPARLLFPYSLDKVLLSGNTLTGDSCWSIIRFSAGSSADAAMPRLDIDLCDEQGNVLVGFYGLSLRAIEITQQTPERSSSAVMPLSNEAAADEELQEYIHRLLLAHISQQLDIPIDQLGDGNDLAEYGLDSVQLGLFFSGLNDTYGLTLTPALFFEYPTLPALAGYLSKKHRTLFSLPSPTVTPPSVRQEIPAAAIPVPIAAPVRTRRLSGADNAPIAVIGMSGRFPQAADITAFWENLMAERDCISEVPPDRWSWRAEGTLPWGGFMEDVAAFDPLFFNISPQEAYHMDPQQRLLMEYVWKVMEDAGYSPEQLSGSSTGLFIGISCGEYAQLLSRSNTQIEGFSAIGLVSSVGPNRMSYLLNLHGASEPVETACSSSLVAIHRAVEYIQQGHGEMAVAGGVNTLISHEICISLGKAGMLSQDGRCKTFSAEADGYVRGEGVGMLLLKRLDAAERDGDHIYGVIRGTAENHGGHASSLTAPSTNAQTALLQKAYEKAGIAPWTVGYIEAHGTGTRLGDPVEVNALKAAFREYRQNNAAPGVAYCGLGSVKSNIGHLEVAAGVVSMIKVLLQLQHRTLVKSLHTASLNPQLVLEDSPFYVVQQTRPWEPMYDQAGCVLPLRAGVSSFGFGGVNAHVVLEEYIAPEKPLLPVTPVMIVLSARNSVRLKELATRLHQVLATGTYENKDLAAIAFTLQVGREAMEERMAFIAGDIQELLKGLQYFMKPEKGAAVLLYQGQVKGNKEALHAFTRDEDMVQTMLAWIEKRKYNKLLDVWVKGYPVDWKLLYKEGNPGRISLPGYPFAKERYWVDNQIPAVTGTSLRKEGNAAPHKTFDDVFYDQLIDQVMNGTTSIDKAAFKVRNKN</sequence>
<dbReference type="InterPro" id="IPR018201">
    <property type="entry name" value="Ketoacyl_synth_AS"/>
</dbReference>
<keyword evidence="3" id="KW-0596">Phosphopantetheine</keyword>
<dbReference type="Gene3D" id="1.10.1200.10">
    <property type="entry name" value="ACP-like"/>
    <property type="match status" value="3"/>
</dbReference>
<dbReference type="Gene3D" id="1.10.1240.100">
    <property type="match status" value="4"/>
</dbReference>
<accession>A0ABT3IMX9</accession>
<dbReference type="EMBL" id="JAPDNS010000001">
    <property type="protein sequence ID" value="MCW3485315.1"/>
    <property type="molecule type" value="Genomic_DNA"/>
</dbReference>
<evidence type="ECO:0000256" key="4">
    <source>
        <dbReference type="ARBA" id="ARBA00022490"/>
    </source>
</evidence>
<dbReference type="SUPFAM" id="SSF53901">
    <property type="entry name" value="Thiolase-like"/>
    <property type="match status" value="4"/>
</dbReference>
<feature type="domain" description="Carrier" evidence="9">
    <location>
        <begin position="956"/>
        <end position="1030"/>
    </location>
</feature>
<feature type="active site" description="Proton donor; for dehydratase activity" evidence="8">
    <location>
        <position position="1869"/>
    </location>
</feature>
<dbReference type="CDD" id="cd00833">
    <property type="entry name" value="PKS"/>
    <property type="match status" value="4"/>
</dbReference>
<evidence type="ECO:0000256" key="2">
    <source>
        <dbReference type="ARBA" id="ARBA00004792"/>
    </source>
</evidence>
<feature type="domain" description="Ketosynthase family 3 (KS3)" evidence="10">
    <location>
        <begin position="3549"/>
        <end position="3974"/>
    </location>
</feature>
<dbReference type="SMART" id="SM00825">
    <property type="entry name" value="PKS_KS"/>
    <property type="match status" value="4"/>
</dbReference>
<dbReference type="InterPro" id="IPR042104">
    <property type="entry name" value="PKS_dehydratase_sf"/>
</dbReference>
<dbReference type="InterPro" id="IPR014030">
    <property type="entry name" value="Ketoacyl_synth_N"/>
</dbReference>
<feature type="domain" description="PKS/mFAS DH" evidence="11">
    <location>
        <begin position="637"/>
        <end position="922"/>
    </location>
</feature>
<dbReference type="InterPro" id="IPR049551">
    <property type="entry name" value="PKS_DH_C"/>
</dbReference>
<dbReference type="SUPFAM" id="SSF47336">
    <property type="entry name" value="ACP-like"/>
    <property type="match status" value="3"/>
</dbReference>
<dbReference type="InterPro" id="IPR020807">
    <property type="entry name" value="PKS_DH"/>
</dbReference>
<dbReference type="PROSITE" id="PS00606">
    <property type="entry name" value="KS3_1"/>
    <property type="match status" value="2"/>
</dbReference>
<dbReference type="InterPro" id="IPR032821">
    <property type="entry name" value="PKS_assoc"/>
</dbReference>
<dbReference type="Pfam" id="PF00109">
    <property type="entry name" value="ketoacyl-synt"/>
    <property type="match status" value="4"/>
</dbReference>
<dbReference type="PANTHER" id="PTHR43775">
    <property type="entry name" value="FATTY ACID SYNTHASE"/>
    <property type="match status" value="1"/>
</dbReference>
<name>A0ABT3IMX9_9BACT</name>
<dbReference type="SMART" id="SM01294">
    <property type="entry name" value="PKS_PP_betabranch"/>
    <property type="match status" value="1"/>
</dbReference>
<dbReference type="Pfam" id="PF08659">
    <property type="entry name" value="KR"/>
    <property type="match status" value="1"/>
</dbReference>
<feature type="region of interest" description="N-terminal hotdog fold" evidence="8">
    <location>
        <begin position="637"/>
        <end position="760"/>
    </location>
</feature>
<keyword evidence="7" id="KW-0677">Repeat</keyword>
<dbReference type="Gene3D" id="3.10.129.110">
    <property type="entry name" value="Polyketide synthase dehydratase"/>
    <property type="match status" value="3"/>
</dbReference>
<dbReference type="Gene3D" id="3.40.50.720">
    <property type="entry name" value="NAD(P)-binding Rossmann-like Domain"/>
    <property type="match status" value="1"/>
</dbReference>
<evidence type="ECO:0000256" key="7">
    <source>
        <dbReference type="ARBA" id="ARBA00022737"/>
    </source>
</evidence>
<feature type="region of interest" description="C-terminal hotdog fold" evidence="8">
    <location>
        <begin position="1809"/>
        <end position="1959"/>
    </location>
</feature>
<feature type="domain" description="Carrier" evidence="9">
    <location>
        <begin position="2395"/>
        <end position="2472"/>
    </location>
</feature>
<comment type="pathway">
    <text evidence="2">Antibiotic biosynthesis.</text>
</comment>
<feature type="region of interest" description="C-terminal hotdog fold" evidence="8">
    <location>
        <begin position="774"/>
        <end position="922"/>
    </location>
</feature>
<gene>
    <name evidence="12" type="ORF">OL497_15500</name>
</gene>
<evidence type="ECO:0000313" key="12">
    <source>
        <dbReference type="EMBL" id="MCW3485315.1"/>
    </source>
</evidence>
<keyword evidence="4" id="KW-0963">Cytoplasm</keyword>
<evidence type="ECO:0000259" key="11">
    <source>
        <dbReference type="PROSITE" id="PS52019"/>
    </source>
</evidence>
<evidence type="ECO:0000256" key="3">
    <source>
        <dbReference type="ARBA" id="ARBA00022450"/>
    </source>
</evidence>
<feature type="region of interest" description="N-terminal hotdog fold" evidence="8">
    <location>
        <begin position="1675"/>
        <end position="1795"/>
    </location>
</feature>
<dbReference type="Pfam" id="PF16197">
    <property type="entry name" value="KAsynt_C_assoc"/>
    <property type="match status" value="1"/>
</dbReference>
<dbReference type="PANTHER" id="PTHR43775:SF37">
    <property type="entry name" value="SI:DKEY-61P9.11"/>
    <property type="match status" value="1"/>
</dbReference>
<feature type="domain" description="Carrier" evidence="9">
    <location>
        <begin position="3429"/>
        <end position="3506"/>
    </location>
</feature>
<comment type="caution">
    <text evidence="12">The sequence shown here is derived from an EMBL/GenBank/DDBJ whole genome shotgun (WGS) entry which is preliminary data.</text>
</comment>
<evidence type="ECO:0000256" key="1">
    <source>
        <dbReference type="ARBA" id="ARBA00004496"/>
    </source>
</evidence>